<feature type="binding site" evidence="4">
    <location>
        <position position="66"/>
    </location>
    <ligand>
        <name>(6R)-10-formyltetrahydrofolate</name>
        <dbReference type="ChEBI" id="CHEBI:195366"/>
    </ligand>
</feature>
<keyword evidence="2 4" id="KW-0808">Transferase</keyword>
<dbReference type="GO" id="GO:0006189">
    <property type="term" value="P:'de novo' IMP biosynthetic process"/>
    <property type="evidence" value="ECO:0007669"/>
    <property type="project" value="UniProtKB-UniRule"/>
</dbReference>
<dbReference type="SUPFAM" id="SSF53328">
    <property type="entry name" value="Formyltransferase"/>
    <property type="match status" value="1"/>
</dbReference>
<proteinExistence type="inferred from homology"/>
<feature type="active site" description="Proton donor" evidence="4">
    <location>
        <position position="109"/>
    </location>
</feature>
<dbReference type="EC" id="2.1.2.2" evidence="4"/>
<comment type="caution">
    <text evidence="4">Lacks conserved residue(s) required for the propagation of feature annotation.</text>
</comment>
<evidence type="ECO:0000256" key="1">
    <source>
        <dbReference type="ARBA" id="ARBA00005054"/>
    </source>
</evidence>
<dbReference type="InterPro" id="IPR004607">
    <property type="entry name" value="GART"/>
</dbReference>
<dbReference type="Gene3D" id="3.40.50.170">
    <property type="entry name" value="Formyl transferase, N-terminal domain"/>
    <property type="match status" value="1"/>
</dbReference>
<comment type="similarity">
    <text evidence="4">Belongs to the GART family.</text>
</comment>
<name>A0A1T4KPR6_9BACT</name>
<evidence type="ECO:0000256" key="4">
    <source>
        <dbReference type="HAMAP-Rule" id="MF_01930"/>
    </source>
</evidence>
<feature type="site" description="Raises pKa of active site His" evidence="4">
    <location>
        <position position="150"/>
    </location>
</feature>
<evidence type="ECO:0000313" key="7">
    <source>
        <dbReference type="Proteomes" id="UP000190449"/>
    </source>
</evidence>
<dbReference type="PANTHER" id="PTHR43369:SF2">
    <property type="entry name" value="PHOSPHORIBOSYLGLYCINAMIDE FORMYLTRANSFERASE"/>
    <property type="match status" value="1"/>
</dbReference>
<dbReference type="InterPro" id="IPR036477">
    <property type="entry name" value="Formyl_transf_N_sf"/>
</dbReference>
<dbReference type="EMBL" id="FUWU01000006">
    <property type="protein sequence ID" value="SJZ44404.1"/>
    <property type="molecule type" value="Genomic_DNA"/>
</dbReference>
<comment type="catalytic activity">
    <reaction evidence="4">
        <text>N(1)-(5-phospho-beta-D-ribosyl)glycinamide + (6R)-10-formyltetrahydrofolate = N(2)-formyl-N(1)-(5-phospho-beta-D-ribosyl)glycinamide + (6S)-5,6,7,8-tetrahydrofolate + H(+)</text>
        <dbReference type="Rhea" id="RHEA:15053"/>
        <dbReference type="ChEBI" id="CHEBI:15378"/>
        <dbReference type="ChEBI" id="CHEBI:57453"/>
        <dbReference type="ChEBI" id="CHEBI:143788"/>
        <dbReference type="ChEBI" id="CHEBI:147286"/>
        <dbReference type="ChEBI" id="CHEBI:195366"/>
        <dbReference type="EC" id="2.1.2.2"/>
    </reaction>
</comment>
<dbReference type="CDD" id="cd08645">
    <property type="entry name" value="FMT_core_GART"/>
    <property type="match status" value="1"/>
</dbReference>
<feature type="binding site" evidence="4">
    <location>
        <position position="107"/>
    </location>
    <ligand>
        <name>(6R)-10-formyltetrahydrofolate</name>
        <dbReference type="ChEBI" id="CHEBI:195366"/>
    </ligand>
</feature>
<dbReference type="UniPathway" id="UPA00074">
    <property type="reaction ID" value="UER00126"/>
</dbReference>
<evidence type="ECO:0000256" key="3">
    <source>
        <dbReference type="ARBA" id="ARBA00022755"/>
    </source>
</evidence>
<feature type="domain" description="Formyl transferase N-terminal" evidence="5">
    <location>
        <begin position="6"/>
        <end position="185"/>
    </location>
</feature>
<dbReference type="GO" id="GO:0005829">
    <property type="term" value="C:cytosol"/>
    <property type="evidence" value="ECO:0007669"/>
    <property type="project" value="TreeGrafter"/>
</dbReference>
<protein>
    <recommendedName>
        <fullName evidence="4">Phosphoribosylglycinamide formyltransferase</fullName>
        <ecNumber evidence="4">2.1.2.2</ecNumber>
    </recommendedName>
    <alternativeName>
        <fullName evidence="4">5'-phosphoribosylglycinamide transformylase</fullName>
    </alternativeName>
    <alternativeName>
        <fullName evidence="4">GAR transformylase</fullName>
        <shortName evidence="4">GART</shortName>
    </alternativeName>
</protein>
<dbReference type="AlphaFoldDB" id="A0A1T4KPR6"/>
<dbReference type="HAMAP" id="MF_01930">
    <property type="entry name" value="PurN"/>
    <property type="match status" value="1"/>
</dbReference>
<dbReference type="GO" id="GO:0004644">
    <property type="term" value="F:phosphoribosylglycinamide formyltransferase activity"/>
    <property type="evidence" value="ECO:0007669"/>
    <property type="project" value="UniProtKB-UniRule"/>
</dbReference>
<dbReference type="Proteomes" id="UP000190449">
    <property type="component" value="Unassembled WGS sequence"/>
</dbReference>
<accession>A0A1T4KPR6</accession>
<dbReference type="InterPro" id="IPR002376">
    <property type="entry name" value="Formyl_transf_N"/>
</dbReference>
<keyword evidence="3 4" id="KW-0658">Purine biosynthesis</keyword>
<dbReference type="RefSeq" id="WP_078775715.1">
    <property type="nucleotide sequence ID" value="NZ_FUWU01000006.1"/>
</dbReference>
<sequence length="198" mass="21639">MFTFGVFASGGGSNFKAILSHANDGSLGGACRFLVTNNASCGAVKIAEEQGIPVFHISSKTHPDKRDYEKALLQVVQKFPVDFVALCGFMKRIPDSFLQTMENRILNVHPSLLPKYGGAGFFGIHVHEAVLAAKEKESGATIHLVSSQYDSGRILAQVKVPVMPSDSPEELAKRVLVQEHLLFWKTLKDYAENFSSAK</sequence>
<gene>
    <name evidence="4" type="primary">purN</name>
    <name evidence="6" type="ORF">SAMN02745108_00593</name>
</gene>
<dbReference type="STRING" id="28122.SAMN02745108_00593"/>
<evidence type="ECO:0000313" key="6">
    <source>
        <dbReference type="EMBL" id="SJZ44404.1"/>
    </source>
</evidence>
<dbReference type="Pfam" id="PF00551">
    <property type="entry name" value="Formyl_trans_N"/>
    <property type="match status" value="1"/>
</dbReference>
<comment type="pathway">
    <text evidence="1 4">Purine metabolism; IMP biosynthesis via de novo pathway; N(2)-formyl-N(1)-(5-phospho-D-ribosyl)glycinamide from N(1)-(5-phospho-D-ribosyl)glycinamide (10-formyl THF route): step 1/1.</text>
</comment>
<feature type="binding site" evidence="4">
    <location>
        <begin position="12"/>
        <end position="14"/>
    </location>
    <ligand>
        <name>N(1)-(5-phospho-beta-D-ribosyl)glycinamide</name>
        <dbReference type="ChEBI" id="CHEBI:143788"/>
    </ligand>
</feature>
<evidence type="ECO:0000256" key="2">
    <source>
        <dbReference type="ARBA" id="ARBA00022679"/>
    </source>
</evidence>
<dbReference type="NCBIfam" id="TIGR00639">
    <property type="entry name" value="PurN"/>
    <property type="match status" value="1"/>
</dbReference>
<comment type="function">
    <text evidence="4">Catalyzes the transfer of a formyl group from 10-formyltetrahydrofolate to 5-phospho-ribosyl-glycinamide (GAR), producing 5-phospho-ribosyl-N-formylglycinamide (FGAR) and tetrahydrofolate.</text>
</comment>
<reference evidence="6 7" key="1">
    <citation type="submission" date="2017-02" db="EMBL/GenBank/DDBJ databases">
        <authorList>
            <person name="Peterson S.W."/>
        </authorList>
    </citation>
    <scope>NUCLEOTIDE SEQUENCE [LARGE SCALE GENOMIC DNA]</scope>
    <source>
        <strain evidence="6 7">ATCC 43854</strain>
    </source>
</reference>
<organism evidence="6 7">
    <name type="scientific">Fibrobacter intestinalis</name>
    <dbReference type="NCBI Taxonomy" id="28122"/>
    <lineage>
        <taxon>Bacteria</taxon>
        <taxon>Pseudomonadati</taxon>
        <taxon>Fibrobacterota</taxon>
        <taxon>Fibrobacteria</taxon>
        <taxon>Fibrobacterales</taxon>
        <taxon>Fibrobacteraceae</taxon>
        <taxon>Fibrobacter</taxon>
    </lineage>
</organism>
<evidence type="ECO:0000259" key="5">
    <source>
        <dbReference type="Pfam" id="PF00551"/>
    </source>
</evidence>
<dbReference type="PANTHER" id="PTHR43369">
    <property type="entry name" value="PHOSPHORIBOSYLGLYCINAMIDE FORMYLTRANSFERASE"/>
    <property type="match status" value="1"/>
</dbReference>